<evidence type="ECO:0000313" key="2">
    <source>
        <dbReference type="Proteomes" id="UP000318538"/>
    </source>
</evidence>
<proteinExistence type="predicted"/>
<organism evidence="1 2">
    <name type="scientific">Rubripirellula lacrimiformis</name>
    <dbReference type="NCBI Taxonomy" id="1930273"/>
    <lineage>
        <taxon>Bacteria</taxon>
        <taxon>Pseudomonadati</taxon>
        <taxon>Planctomycetota</taxon>
        <taxon>Planctomycetia</taxon>
        <taxon>Pirellulales</taxon>
        <taxon>Pirellulaceae</taxon>
        <taxon>Rubripirellula</taxon>
    </lineage>
</organism>
<dbReference type="Proteomes" id="UP000318538">
    <property type="component" value="Chromosome"/>
</dbReference>
<keyword evidence="2" id="KW-1185">Reference proteome</keyword>
<evidence type="ECO:0000313" key="1">
    <source>
        <dbReference type="EMBL" id="QDT07813.1"/>
    </source>
</evidence>
<dbReference type="InterPro" id="IPR021451">
    <property type="entry name" value="DUF3102"/>
</dbReference>
<evidence type="ECO:0008006" key="3">
    <source>
        <dbReference type="Google" id="ProtNLM"/>
    </source>
</evidence>
<name>A0A517NL78_9BACT</name>
<dbReference type="KEGG" id="rlc:K227x_62410"/>
<gene>
    <name evidence="1" type="ORF">K227x_62410</name>
</gene>
<dbReference type="Pfam" id="PF11300">
    <property type="entry name" value="DUF3102"/>
    <property type="match status" value="1"/>
</dbReference>
<reference evidence="1 2" key="1">
    <citation type="submission" date="2019-02" db="EMBL/GenBank/DDBJ databases">
        <title>Deep-cultivation of Planctomycetes and their phenomic and genomic characterization uncovers novel biology.</title>
        <authorList>
            <person name="Wiegand S."/>
            <person name="Jogler M."/>
            <person name="Boedeker C."/>
            <person name="Pinto D."/>
            <person name="Vollmers J."/>
            <person name="Rivas-Marin E."/>
            <person name="Kohn T."/>
            <person name="Peeters S.H."/>
            <person name="Heuer A."/>
            <person name="Rast P."/>
            <person name="Oberbeckmann S."/>
            <person name="Bunk B."/>
            <person name="Jeske O."/>
            <person name="Meyerdierks A."/>
            <person name="Storesund J.E."/>
            <person name="Kallscheuer N."/>
            <person name="Luecker S."/>
            <person name="Lage O.M."/>
            <person name="Pohl T."/>
            <person name="Merkel B.J."/>
            <person name="Hornburger P."/>
            <person name="Mueller R.-W."/>
            <person name="Bruemmer F."/>
            <person name="Labrenz M."/>
            <person name="Spormann A.M."/>
            <person name="Op den Camp H."/>
            <person name="Overmann J."/>
            <person name="Amann R."/>
            <person name="Jetten M.S.M."/>
            <person name="Mascher T."/>
            <person name="Medema M.H."/>
            <person name="Devos D.P."/>
            <person name="Kaster A.-K."/>
            <person name="Ovreas L."/>
            <person name="Rohde M."/>
            <person name="Galperin M.Y."/>
            <person name="Jogler C."/>
        </authorList>
    </citation>
    <scope>NUCLEOTIDE SEQUENCE [LARGE SCALE GENOMIC DNA]</scope>
    <source>
        <strain evidence="1 2">K22_7</strain>
    </source>
</reference>
<dbReference type="OrthoDB" id="484353at2"/>
<accession>A0A517NL78</accession>
<dbReference type="RefSeq" id="WP_145176282.1">
    <property type="nucleotide sequence ID" value="NZ_CP036525.1"/>
</dbReference>
<dbReference type="AlphaFoldDB" id="A0A517NL78"/>
<sequence length="253" mass="28378">MTTTLAAITDLTAAAQRINAAHDAAIASATEAIKHARDAGATLNAVKERLPHGEFSEWVSKNCHFVERTARRYMSIDRNWNSIEPKRTRASVLTIRQAERLIAAPYYRGDLIQHPAVELVWPAIDEFWTAVIRQEVTAAIRSGDGIYCMGPDHILAGRVTRPQAWLRYQIAMELDAAILIDWSREYDADRQTLDGPDAETWVWVAALSAARDAMTDDEYQERLKIARDHLGHEEAELAIVALGQMVKRTVYAA</sequence>
<dbReference type="EMBL" id="CP036525">
    <property type="protein sequence ID" value="QDT07813.1"/>
    <property type="molecule type" value="Genomic_DNA"/>
</dbReference>
<protein>
    <recommendedName>
        <fullName evidence="3">DUF3102 domain-containing protein</fullName>
    </recommendedName>
</protein>